<dbReference type="Proteomes" id="UP000053176">
    <property type="component" value="Unassembled WGS sequence"/>
</dbReference>
<gene>
    <name evidence="2" type="ORF">AU467_33435</name>
</gene>
<feature type="region of interest" description="Disordered" evidence="1">
    <location>
        <begin position="57"/>
        <end position="76"/>
    </location>
</feature>
<dbReference type="EMBL" id="LPWA01000163">
    <property type="protein sequence ID" value="KUM23569.1"/>
    <property type="molecule type" value="Genomic_DNA"/>
</dbReference>
<sequence length="456" mass="50898">MEPHNGWFDTDAWMRDYAALQEQQRARQQSGGMPADQARFEQQLSELQLSCAGARPSDAAWPEASMPDTPPAKPHGNLQRADIEDSMWMPQQSKPRNGGFSSTRCSVELPPARFGGSNGRASQSDLDEMLVSSTNYTAPSGAPPAVRTKDGKGRHLWSRVKSGVVKAFSGSCRENSSVMSASDVVHSELRIYYAKRRLPTEPFESDKILVSRFLRACLGSTFVQTAQRNASHLHQFSAWLNQRERDPIADRLNDHELDNDARVYAQQVDATGSKKTKDQIIEALENIRQTDLPPAELRDDERLIADFREAAESGGRARRTVSGWVTSLRKFGIWLRSTNLTLSGLLDHPEELNRLATLSGTKDLHAALTVLQEFHAANLEERPANFNPHRRQRLAAPPAEDDALMKRFKTAAMQAGVPKNTIDSSLIHAKNSPTGSMRTTGSRWLLGFEMNRWRTI</sequence>
<evidence type="ECO:0000313" key="3">
    <source>
        <dbReference type="Proteomes" id="UP000053176"/>
    </source>
</evidence>
<reference evidence="2 3" key="1">
    <citation type="submission" date="2015-12" db="EMBL/GenBank/DDBJ databases">
        <title>Draft genome sequence of Mesorhizobium sp. UFLA 01-765, a multitolerant efficient symbiont and plant-growth promoting strain isolated from Zn-mining soil using Leucaena leucocephala as a trap plant.</title>
        <authorList>
            <person name="Rangel W.M."/>
            <person name="Thijs S."/>
            <person name="Longatti S.M."/>
            <person name="Moreira F.M."/>
            <person name="Weyens N."/>
            <person name="Vangronsveld J."/>
            <person name="Van Hamme J.D."/>
            <person name="Bottos E.M."/>
            <person name="Rineau F."/>
        </authorList>
    </citation>
    <scope>NUCLEOTIDE SEQUENCE [LARGE SCALE GENOMIC DNA]</scope>
    <source>
        <strain evidence="2 3">UFLA 01-765</strain>
    </source>
</reference>
<name>A0A101KMK7_RHILI</name>
<feature type="region of interest" description="Disordered" evidence="1">
    <location>
        <begin position="134"/>
        <end position="153"/>
    </location>
</feature>
<evidence type="ECO:0000313" key="2">
    <source>
        <dbReference type="EMBL" id="KUM23569.1"/>
    </source>
</evidence>
<organism evidence="2 3">
    <name type="scientific">Rhizobium loti</name>
    <name type="common">Mesorhizobium loti</name>
    <dbReference type="NCBI Taxonomy" id="381"/>
    <lineage>
        <taxon>Bacteria</taxon>
        <taxon>Pseudomonadati</taxon>
        <taxon>Pseudomonadota</taxon>
        <taxon>Alphaproteobacteria</taxon>
        <taxon>Hyphomicrobiales</taxon>
        <taxon>Phyllobacteriaceae</taxon>
        <taxon>Mesorhizobium</taxon>
    </lineage>
</organism>
<comment type="caution">
    <text evidence="2">The sequence shown here is derived from an EMBL/GenBank/DDBJ whole genome shotgun (WGS) entry which is preliminary data.</text>
</comment>
<protein>
    <submittedName>
        <fullName evidence="2">Uncharacterized protein</fullName>
    </submittedName>
</protein>
<dbReference type="AlphaFoldDB" id="A0A101KMK7"/>
<accession>A0A101KMK7</accession>
<evidence type="ECO:0000256" key="1">
    <source>
        <dbReference type="SAM" id="MobiDB-lite"/>
    </source>
</evidence>
<proteinExistence type="predicted"/>